<feature type="non-terminal residue" evidence="1">
    <location>
        <position position="1"/>
    </location>
</feature>
<gene>
    <name evidence="1" type="ORF">EXIGLDRAFT_575058</name>
</gene>
<protein>
    <submittedName>
        <fullName evidence="1">Uncharacterized protein</fullName>
    </submittedName>
</protein>
<evidence type="ECO:0000313" key="1">
    <source>
        <dbReference type="EMBL" id="KZV91981.1"/>
    </source>
</evidence>
<dbReference type="AlphaFoldDB" id="A0A165HHJ2"/>
<sequence>GVEHPWWMHFPHIDICRILCNDNLHGLHKAFHDHTMEWHTNMIGAAELDRRFQCIPRTTPYCCFDGGISKISQWSGKDARNVERYLLPAIAGISPPEAVRATRAELDFIYTAQWRSIEVEALSQLTEYNEIWHNNKAIFIDPELGGRRGSDGNVIPHFNIPKYHARHHFPDNILYLGTMDNYSAEVSERYHIEYIKDAYAATNRKDVHVQIIRCLNRHEKVFHYDSYQTWV</sequence>
<organism evidence="1 2">
    <name type="scientific">Exidia glandulosa HHB12029</name>
    <dbReference type="NCBI Taxonomy" id="1314781"/>
    <lineage>
        <taxon>Eukaryota</taxon>
        <taxon>Fungi</taxon>
        <taxon>Dikarya</taxon>
        <taxon>Basidiomycota</taxon>
        <taxon>Agaricomycotina</taxon>
        <taxon>Agaricomycetes</taxon>
        <taxon>Auriculariales</taxon>
        <taxon>Exidiaceae</taxon>
        <taxon>Exidia</taxon>
    </lineage>
</organism>
<dbReference type="InParanoid" id="A0A165HHJ2"/>
<feature type="non-terminal residue" evidence="1">
    <location>
        <position position="231"/>
    </location>
</feature>
<dbReference type="OrthoDB" id="3232941at2759"/>
<proteinExistence type="predicted"/>
<dbReference type="Proteomes" id="UP000077266">
    <property type="component" value="Unassembled WGS sequence"/>
</dbReference>
<keyword evidence="2" id="KW-1185">Reference proteome</keyword>
<dbReference type="EMBL" id="KV426016">
    <property type="protein sequence ID" value="KZV91981.1"/>
    <property type="molecule type" value="Genomic_DNA"/>
</dbReference>
<accession>A0A165HHJ2</accession>
<name>A0A165HHJ2_EXIGL</name>
<evidence type="ECO:0000313" key="2">
    <source>
        <dbReference type="Proteomes" id="UP000077266"/>
    </source>
</evidence>
<reference evidence="1 2" key="1">
    <citation type="journal article" date="2016" name="Mol. Biol. Evol.">
        <title>Comparative Genomics of Early-Diverging Mushroom-Forming Fungi Provides Insights into the Origins of Lignocellulose Decay Capabilities.</title>
        <authorList>
            <person name="Nagy L.G."/>
            <person name="Riley R."/>
            <person name="Tritt A."/>
            <person name="Adam C."/>
            <person name="Daum C."/>
            <person name="Floudas D."/>
            <person name="Sun H."/>
            <person name="Yadav J.S."/>
            <person name="Pangilinan J."/>
            <person name="Larsson K.H."/>
            <person name="Matsuura K."/>
            <person name="Barry K."/>
            <person name="Labutti K."/>
            <person name="Kuo R."/>
            <person name="Ohm R.A."/>
            <person name="Bhattacharya S.S."/>
            <person name="Shirouzu T."/>
            <person name="Yoshinaga Y."/>
            <person name="Martin F.M."/>
            <person name="Grigoriev I.V."/>
            <person name="Hibbett D.S."/>
        </authorList>
    </citation>
    <scope>NUCLEOTIDE SEQUENCE [LARGE SCALE GENOMIC DNA]</scope>
    <source>
        <strain evidence="1 2">HHB12029</strain>
    </source>
</reference>